<protein>
    <submittedName>
        <fullName evidence="2">Uncharacterized protein</fullName>
    </submittedName>
</protein>
<keyword evidence="3" id="KW-1185">Reference proteome</keyword>
<sequence>MVKQLLEPRWPGSKVSTPGPVGSRFKPDPTEEPPCKRVWCPLNTSRPNVLPLVWYESLERGCQLKCRPRHLIAVQNDEFRPKIAFMLLQNGT</sequence>
<dbReference type="Proteomes" id="UP000499080">
    <property type="component" value="Unassembled WGS sequence"/>
</dbReference>
<comment type="caution">
    <text evidence="2">The sequence shown here is derived from an EMBL/GenBank/DDBJ whole genome shotgun (WGS) entry which is preliminary data.</text>
</comment>
<feature type="region of interest" description="Disordered" evidence="1">
    <location>
        <begin position="1"/>
        <end position="34"/>
    </location>
</feature>
<dbReference type="EMBL" id="BGPR01016495">
    <property type="protein sequence ID" value="GBN73229.1"/>
    <property type="molecule type" value="Genomic_DNA"/>
</dbReference>
<reference evidence="2 3" key="1">
    <citation type="journal article" date="2019" name="Sci. Rep.">
        <title>Orb-weaving spider Araneus ventricosus genome elucidates the spidroin gene catalogue.</title>
        <authorList>
            <person name="Kono N."/>
            <person name="Nakamura H."/>
            <person name="Ohtoshi R."/>
            <person name="Moran D.A.P."/>
            <person name="Shinohara A."/>
            <person name="Yoshida Y."/>
            <person name="Fujiwara M."/>
            <person name="Mori M."/>
            <person name="Tomita M."/>
            <person name="Arakawa K."/>
        </authorList>
    </citation>
    <scope>NUCLEOTIDE SEQUENCE [LARGE SCALE GENOMIC DNA]</scope>
</reference>
<evidence type="ECO:0000256" key="1">
    <source>
        <dbReference type="SAM" id="MobiDB-lite"/>
    </source>
</evidence>
<proteinExistence type="predicted"/>
<accession>A0A4Y2RD70</accession>
<evidence type="ECO:0000313" key="3">
    <source>
        <dbReference type="Proteomes" id="UP000499080"/>
    </source>
</evidence>
<dbReference type="AlphaFoldDB" id="A0A4Y2RD70"/>
<gene>
    <name evidence="2" type="ORF">AVEN_105661_1</name>
</gene>
<feature type="compositionally biased region" description="Basic and acidic residues" evidence="1">
    <location>
        <begin position="25"/>
        <end position="34"/>
    </location>
</feature>
<name>A0A4Y2RD70_ARAVE</name>
<organism evidence="2 3">
    <name type="scientific">Araneus ventricosus</name>
    <name type="common">Orbweaver spider</name>
    <name type="synonym">Epeira ventricosa</name>
    <dbReference type="NCBI Taxonomy" id="182803"/>
    <lineage>
        <taxon>Eukaryota</taxon>
        <taxon>Metazoa</taxon>
        <taxon>Ecdysozoa</taxon>
        <taxon>Arthropoda</taxon>
        <taxon>Chelicerata</taxon>
        <taxon>Arachnida</taxon>
        <taxon>Araneae</taxon>
        <taxon>Araneomorphae</taxon>
        <taxon>Entelegynae</taxon>
        <taxon>Araneoidea</taxon>
        <taxon>Araneidae</taxon>
        <taxon>Araneus</taxon>
    </lineage>
</organism>
<evidence type="ECO:0000313" key="2">
    <source>
        <dbReference type="EMBL" id="GBN73229.1"/>
    </source>
</evidence>